<keyword evidence="5" id="KW-1185">Reference proteome</keyword>
<dbReference type="Gene3D" id="2.60.40.1240">
    <property type="match status" value="1"/>
</dbReference>
<evidence type="ECO:0000256" key="1">
    <source>
        <dbReference type="ARBA" id="ARBA00022729"/>
    </source>
</evidence>
<evidence type="ECO:0000259" key="3">
    <source>
        <dbReference type="Pfam" id="PF11611"/>
    </source>
</evidence>
<reference evidence="4" key="1">
    <citation type="submission" date="2022-10" db="EMBL/GenBank/DDBJ databases">
        <title>Streptomyces beihaiensis sp. nov., a chitin degrading actinobacterium, isolated from shrimp pond soil.</title>
        <authorList>
            <person name="Xie J."/>
            <person name="Shen N."/>
        </authorList>
    </citation>
    <scope>NUCLEOTIDE SEQUENCE</scope>
    <source>
        <strain evidence="4">GXMU-J5</strain>
    </source>
</reference>
<evidence type="ECO:0000313" key="4">
    <source>
        <dbReference type="EMBL" id="MCX3060149.1"/>
    </source>
</evidence>
<dbReference type="InterPro" id="IPR029050">
    <property type="entry name" value="Immunoprotect_excell_Ig-like"/>
</dbReference>
<feature type="domain" description="DUF4352" evidence="3">
    <location>
        <begin position="88"/>
        <end position="176"/>
    </location>
</feature>
<protein>
    <submittedName>
        <fullName evidence="4">DUF4352 domain-containing protein</fullName>
    </submittedName>
</protein>
<dbReference type="InterPro" id="IPR029051">
    <property type="entry name" value="DUF4352"/>
</dbReference>
<organism evidence="4 5">
    <name type="scientific">Streptomyces beihaiensis</name>
    <dbReference type="NCBI Taxonomy" id="2984495"/>
    <lineage>
        <taxon>Bacteria</taxon>
        <taxon>Bacillati</taxon>
        <taxon>Actinomycetota</taxon>
        <taxon>Actinomycetes</taxon>
        <taxon>Kitasatosporales</taxon>
        <taxon>Streptomycetaceae</taxon>
        <taxon>Streptomyces</taxon>
    </lineage>
</organism>
<name>A0ABT3TSX8_9ACTN</name>
<evidence type="ECO:0000256" key="2">
    <source>
        <dbReference type="SAM" id="SignalP"/>
    </source>
</evidence>
<feature type="chain" id="PRO_5045327798" evidence="2">
    <location>
        <begin position="32"/>
        <end position="184"/>
    </location>
</feature>
<dbReference type="RefSeq" id="WP_266598528.1">
    <property type="nucleotide sequence ID" value="NZ_JAPHNL010000089.1"/>
</dbReference>
<dbReference type="EMBL" id="JAPHNL010000089">
    <property type="protein sequence ID" value="MCX3060149.1"/>
    <property type="molecule type" value="Genomic_DNA"/>
</dbReference>
<proteinExistence type="predicted"/>
<feature type="signal peptide" evidence="2">
    <location>
        <begin position="1"/>
        <end position="31"/>
    </location>
</feature>
<accession>A0ABT3TSX8</accession>
<dbReference type="Proteomes" id="UP001163064">
    <property type="component" value="Unassembled WGS sequence"/>
</dbReference>
<comment type="caution">
    <text evidence="4">The sequence shown here is derived from an EMBL/GenBank/DDBJ whole genome shotgun (WGS) entry which is preliminary data.</text>
</comment>
<dbReference type="PROSITE" id="PS51257">
    <property type="entry name" value="PROKAR_LIPOPROTEIN"/>
    <property type="match status" value="1"/>
</dbReference>
<gene>
    <name evidence="4" type="ORF">OFY01_10340</name>
</gene>
<dbReference type="Pfam" id="PF11611">
    <property type="entry name" value="DUF4352"/>
    <property type="match status" value="1"/>
</dbReference>
<sequence length="184" mass="19558">MRYFRRHHGAGVILGACVLVGAVAGSTSSSALVAPAGPSVRGGWEAAKAAPGKHEAKWGQAHRYKDGLTVTVDKPRKFEPTQFAVGHTVGNQAVKWRITVKNGTKKTFDATLVMVNVKAGKDGDQAEQVFDDPINGMYEGTVTPGRSVSAEFAFDIPKGHLGQVDVEVQPGFQYGGAHWEGSVK</sequence>
<keyword evidence="1 2" id="KW-0732">Signal</keyword>
<evidence type="ECO:0000313" key="5">
    <source>
        <dbReference type="Proteomes" id="UP001163064"/>
    </source>
</evidence>